<evidence type="ECO:0000313" key="2">
    <source>
        <dbReference type="EMBL" id="KAL0633795.1"/>
    </source>
</evidence>
<sequence length="73" mass="8564">MATLLYTEKGMEEATRIWGEFGKIRREYEQWADEDKEAEDADDGWGAGDLEGEEERRRERNGEYELAIRGYGE</sequence>
<accession>A0ABR3GD03</accession>
<evidence type="ECO:0000256" key="1">
    <source>
        <dbReference type="SAM" id="MobiDB-lite"/>
    </source>
</evidence>
<evidence type="ECO:0000313" key="3">
    <source>
        <dbReference type="Proteomes" id="UP001447188"/>
    </source>
</evidence>
<dbReference type="EMBL" id="JBBBZM010000113">
    <property type="protein sequence ID" value="KAL0633795.1"/>
    <property type="molecule type" value="Genomic_DNA"/>
</dbReference>
<comment type="caution">
    <text evidence="2">The sequence shown here is derived from an EMBL/GenBank/DDBJ whole genome shotgun (WGS) entry which is preliminary data.</text>
</comment>
<organism evidence="2 3">
    <name type="scientific">Discina gigas</name>
    <dbReference type="NCBI Taxonomy" id="1032678"/>
    <lineage>
        <taxon>Eukaryota</taxon>
        <taxon>Fungi</taxon>
        <taxon>Dikarya</taxon>
        <taxon>Ascomycota</taxon>
        <taxon>Pezizomycotina</taxon>
        <taxon>Pezizomycetes</taxon>
        <taxon>Pezizales</taxon>
        <taxon>Discinaceae</taxon>
        <taxon>Discina</taxon>
    </lineage>
</organism>
<feature type="region of interest" description="Disordered" evidence="1">
    <location>
        <begin position="32"/>
        <end position="60"/>
    </location>
</feature>
<feature type="compositionally biased region" description="Acidic residues" evidence="1">
    <location>
        <begin position="32"/>
        <end position="43"/>
    </location>
</feature>
<dbReference type="Proteomes" id="UP001447188">
    <property type="component" value="Unassembled WGS sequence"/>
</dbReference>
<protein>
    <submittedName>
        <fullName evidence="2">Uncharacterized protein</fullName>
    </submittedName>
</protein>
<reference evidence="2 3" key="1">
    <citation type="submission" date="2024-02" db="EMBL/GenBank/DDBJ databases">
        <title>Discinaceae phylogenomics.</title>
        <authorList>
            <person name="Dirks A.C."/>
            <person name="James T.Y."/>
        </authorList>
    </citation>
    <scope>NUCLEOTIDE SEQUENCE [LARGE SCALE GENOMIC DNA]</scope>
    <source>
        <strain evidence="2 3">ACD0624</strain>
    </source>
</reference>
<gene>
    <name evidence="2" type="ORF">Q9L58_007278</name>
</gene>
<keyword evidence="3" id="KW-1185">Reference proteome</keyword>
<proteinExistence type="predicted"/>
<name>A0ABR3GD03_9PEZI</name>